<evidence type="ECO:0000313" key="2">
    <source>
        <dbReference type="Proteomes" id="UP000887458"/>
    </source>
</evidence>
<keyword evidence="2" id="KW-1185">Reference proteome</keyword>
<dbReference type="Proteomes" id="UP000887458">
    <property type="component" value="Unassembled WGS sequence"/>
</dbReference>
<organism evidence="1 2">
    <name type="scientific">Dermatophagoides pteronyssinus</name>
    <name type="common">European house dust mite</name>
    <dbReference type="NCBI Taxonomy" id="6956"/>
    <lineage>
        <taxon>Eukaryota</taxon>
        <taxon>Metazoa</taxon>
        <taxon>Ecdysozoa</taxon>
        <taxon>Arthropoda</taxon>
        <taxon>Chelicerata</taxon>
        <taxon>Arachnida</taxon>
        <taxon>Acari</taxon>
        <taxon>Acariformes</taxon>
        <taxon>Sarcoptiformes</taxon>
        <taxon>Astigmata</taxon>
        <taxon>Psoroptidia</taxon>
        <taxon>Analgoidea</taxon>
        <taxon>Pyroglyphidae</taxon>
        <taxon>Dermatophagoidinae</taxon>
        <taxon>Dermatophagoides</taxon>
    </lineage>
</organism>
<reference evidence="1 2" key="2">
    <citation type="journal article" date="2022" name="Mol. Biol. Evol.">
        <title>Comparative Genomics Reveals Insights into the Divergent Evolution of Astigmatic Mites and Household Pest Adaptations.</title>
        <authorList>
            <person name="Xiong Q."/>
            <person name="Wan A.T."/>
            <person name="Liu X."/>
            <person name="Fung C.S."/>
            <person name="Xiao X."/>
            <person name="Malainual N."/>
            <person name="Hou J."/>
            <person name="Wang L."/>
            <person name="Wang M."/>
            <person name="Yang K.Y."/>
            <person name="Cui Y."/>
            <person name="Leung E.L."/>
            <person name="Nong W."/>
            <person name="Shin S.K."/>
            <person name="Au S.W."/>
            <person name="Jeong K.Y."/>
            <person name="Chew F.T."/>
            <person name="Hui J.H."/>
            <person name="Leung T.F."/>
            <person name="Tungtrongchitr A."/>
            <person name="Zhong N."/>
            <person name="Liu Z."/>
            <person name="Tsui S.K."/>
        </authorList>
    </citation>
    <scope>NUCLEOTIDE SEQUENCE [LARGE SCALE GENOMIC DNA]</scope>
    <source>
        <strain evidence="1">Derp</strain>
    </source>
</reference>
<comment type="caution">
    <text evidence="1">The sequence shown here is derived from an EMBL/GenBank/DDBJ whole genome shotgun (WGS) entry which is preliminary data.</text>
</comment>
<reference evidence="1 2" key="1">
    <citation type="journal article" date="2018" name="J. Allergy Clin. Immunol.">
        <title>High-quality assembly of Dermatophagoides pteronyssinus genome and transcriptome reveals a wide range of novel allergens.</title>
        <authorList>
            <person name="Liu X.Y."/>
            <person name="Yang K.Y."/>
            <person name="Wang M.Q."/>
            <person name="Kwok J.S."/>
            <person name="Zeng X."/>
            <person name="Yang Z."/>
            <person name="Xiao X.J."/>
            <person name="Lau C.P."/>
            <person name="Li Y."/>
            <person name="Huang Z.M."/>
            <person name="Ba J.G."/>
            <person name="Yim A.K."/>
            <person name="Ouyang C.Y."/>
            <person name="Ngai S.M."/>
            <person name="Chan T.F."/>
            <person name="Leung E.L."/>
            <person name="Liu L."/>
            <person name="Liu Z.G."/>
            <person name="Tsui S.K."/>
        </authorList>
    </citation>
    <scope>NUCLEOTIDE SEQUENCE [LARGE SCALE GENOMIC DNA]</scope>
    <source>
        <strain evidence="1">Derp</strain>
    </source>
</reference>
<accession>A0ABQ8JNA3</accession>
<name>A0ABQ8JNA3_DERPT</name>
<evidence type="ECO:0000313" key="1">
    <source>
        <dbReference type="EMBL" id="KAH9424093.1"/>
    </source>
</evidence>
<dbReference type="EMBL" id="NJHN03000030">
    <property type="protein sequence ID" value="KAH9424093.1"/>
    <property type="molecule type" value="Genomic_DNA"/>
</dbReference>
<protein>
    <submittedName>
        <fullName evidence="1">Uncharacterized protein</fullName>
    </submittedName>
</protein>
<proteinExistence type="predicted"/>
<gene>
    <name evidence="1" type="ORF">DERP_008941</name>
</gene>
<sequence>MQENLYENSPHLFILCIIIIIKSFTQFKPNTISLPECYQQKRSISNLYHNDDNEKTNFNSNHKFKRKFCQTTKHSQNNK</sequence>